<dbReference type="GO" id="GO:0005783">
    <property type="term" value="C:endoplasmic reticulum"/>
    <property type="evidence" value="ECO:0007669"/>
    <property type="project" value="TreeGrafter"/>
</dbReference>
<organism evidence="6 7">
    <name type="scientific">Agrocybe pediades</name>
    <dbReference type="NCBI Taxonomy" id="84607"/>
    <lineage>
        <taxon>Eukaryota</taxon>
        <taxon>Fungi</taxon>
        <taxon>Dikarya</taxon>
        <taxon>Basidiomycota</taxon>
        <taxon>Agaricomycotina</taxon>
        <taxon>Agaricomycetes</taxon>
        <taxon>Agaricomycetidae</taxon>
        <taxon>Agaricales</taxon>
        <taxon>Agaricineae</taxon>
        <taxon>Strophariaceae</taxon>
        <taxon>Agrocybe</taxon>
    </lineage>
</organism>
<keyword evidence="7" id="KW-1185">Reference proteome</keyword>
<evidence type="ECO:0000259" key="3">
    <source>
        <dbReference type="Pfam" id="PF23021"/>
    </source>
</evidence>
<feature type="domain" description="PGAP2IP second transmembrane" evidence="3">
    <location>
        <begin position="509"/>
        <end position="699"/>
    </location>
</feature>
<evidence type="ECO:0000313" key="7">
    <source>
        <dbReference type="Proteomes" id="UP000521872"/>
    </source>
</evidence>
<feature type="transmembrane region" description="Helical" evidence="1">
    <location>
        <begin position="12"/>
        <end position="31"/>
    </location>
</feature>
<proteinExistence type="predicted"/>
<gene>
    <name evidence="6" type="ORF">D9613_007706</name>
</gene>
<name>A0A8H4QPE3_9AGAR</name>
<evidence type="ECO:0008006" key="8">
    <source>
        <dbReference type="Google" id="ProtNLM"/>
    </source>
</evidence>
<evidence type="ECO:0000259" key="4">
    <source>
        <dbReference type="Pfam" id="PF23022"/>
    </source>
</evidence>
<dbReference type="Proteomes" id="UP000521872">
    <property type="component" value="Unassembled WGS sequence"/>
</dbReference>
<sequence>MIPAAAIARLHTLLASSAFISALVVGISLHYHKIVKNAVAQYPDEWFPSVSATIGDWFPERNLFQILIALTSGPRFALVFLQYYLRHSSTSSLPTLVFISGVIRTISCGGWVYITSTDNHDIHDFMMILYIVCNVPWMLGGIATTPVAQASARKKRMLFSGAFFTTIAPLVYFYIQHKVHRVPGAYTRYAFFEWGLIFFDVLYDSVAEQEFKDSHLQIALLDRNSKKALKDVETTSPEYVTSAVRIEHQDNEVRRRNPSKPSIPTTQANALIEDSSATLSKYTDTSSLDLENSHGLRNIVSFLTDIYLSYIFWSLFTALIPTLFYFSVWELAIVGPEFSLLAVLSPILLALPSPSQYFFRSQNSNEVPSLPVLEFCRTRVGQATLQLASLVGIFAYAVPSPAGRLGLVFLANVVAVMRQAVTWTGIVQGEGDISYQAVVTGLAVLASSLAKQANRGNNPIWPFINHKAEGYNKLGIFLALIATYEYITRPLSGANPPLTRDIPGTSARKHSLLGAIPLGSLLFCVHNLLAESSTLIAWSWTGYENRLPRGPVPHLHGSLTILAMALGLALAHSARGQQQIRGFISHPLWFLFGTVSSYVMYEYRDWTGYVGALGVAIFLSSIIPLVFNKAAASAVGTTKAGKPEFAIAKTYTIAMAIYCVFNVLSIFTVAYAFVPGGVYLRERSDIVTVLQLMCLVPAFEWRRSTPNVASASRSGRGKKSYTYSLLALISICSFLTTLYRLPRAPPQPFKPGTRMFNGGIWTVHFGIDNEGHDSQRGMLNLIRDMELDVVGLLETDLHRTSFGHRDLTRLIVEELNYVRPLYYPVTSVSKFFCYGLQNVDIGPGPNSHTWGAVLLSKFPIISTKHHLLPSPHGELAPAIEAVLDIYGTEVLVLVSHNGQEEDPLDRELQSTELAKIMAASTRPVVFLGYLVTRPLAPRPNPYGIMVNEGHVHDIDAEDNARWCEYILYRGLYRTAYARVSEGIITDTETQIGQFVLPRHGHNVTDDSREARYLRSWKEELPVEHWFPMEYYGNKTSGGVNGHYYTVFNTPLYYKIPEDAVL</sequence>
<dbReference type="InterPro" id="IPR036691">
    <property type="entry name" value="Endo/exonu/phosph_ase_sf"/>
</dbReference>
<dbReference type="Pfam" id="PF23226">
    <property type="entry name" value="Exo_endo_phos_PGAP2IP"/>
    <property type="match status" value="1"/>
</dbReference>
<evidence type="ECO:0000256" key="1">
    <source>
        <dbReference type="SAM" id="Phobius"/>
    </source>
</evidence>
<dbReference type="GO" id="GO:0016020">
    <property type="term" value="C:membrane"/>
    <property type="evidence" value="ECO:0007669"/>
    <property type="project" value="GOC"/>
</dbReference>
<feature type="transmembrane region" description="Helical" evidence="1">
    <location>
        <begin position="96"/>
        <end position="114"/>
    </location>
</feature>
<feature type="domain" description="PGAP2IP C-terminal nuclease-like" evidence="5">
    <location>
        <begin position="754"/>
        <end position="1011"/>
    </location>
</feature>
<feature type="transmembrane region" description="Helical" evidence="1">
    <location>
        <begin position="126"/>
        <end position="145"/>
    </location>
</feature>
<dbReference type="EMBL" id="JAACJL010000045">
    <property type="protein sequence ID" value="KAF4614002.1"/>
    <property type="molecule type" value="Genomic_DNA"/>
</dbReference>
<feature type="transmembrane region" description="Helical" evidence="1">
    <location>
        <begin position="723"/>
        <end position="741"/>
    </location>
</feature>
<dbReference type="AlphaFoldDB" id="A0A8H4QPE3"/>
<feature type="transmembrane region" description="Helical" evidence="1">
    <location>
        <begin position="607"/>
        <end position="627"/>
    </location>
</feature>
<dbReference type="Pfam" id="PF23022">
    <property type="entry name" value="6TM_1st_PGAP2IP"/>
    <property type="match status" value="2"/>
</dbReference>
<feature type="transmembrane region" description="Helical" evidence="1">
    <location>
        <begin position="63"/>
        <end position="84"/>
    </location>
</feature>
<dbReference type="InterPro" id="IPR057315">
    <property type="entry name" value="Exo_endo_phos_PGAP2IP_C"/>
</dbReference>
<keyword evidence="1" id="KW-1133">Transmembrane helix</keyword>
<feature type="transmembrane region" description="Helical" evidence="1">
    <location>
        <begin position="306"/>
        <end position="326"/>
    </location>
</feature>
<keyword evidence="1" id="KW-0812">Transmembrane</keyword>
<keyword evidence="1" id="KW-0472">Membrane</keyword>
<protein>
    <recommendedName>
        <fullName evidence="8">Calcofluor white hypersensitive protein</fullName>
    </recommendedName>
</protein>
<dbReference type="InterPro" id="IPR019402">
    <property type="entry name" value="CWH43_N"/>
</dbReference>
<dbReference type="InterPro" id="IPR053911">
    <property type="entry name" value="PGAP2IP_TM_2nd"/>
</dbReference>
<reference evidence="6 7" key="1">
    <citation type="submission" date="2019-12" db="EMBL/GenBank/DDBJ databases">
        <authorList>
            <person name="Floudas D."/>
            <person name="Bentzer J."/>
            <person name="Ahren D."/>
            <person name="Johansson T."/>
            <person name="Persson P."/>
            <person name="Tunlid A."/>
        </authorList>
    </citation>
    <scope>NUCLEOTIDE SEQUENCE [LARGE SCALE GENOMIC DNA]</scope>
    <source>
        <strain evidence="6 7">CBS 102.39</strain>
    </source>
</reference>
<feature type="domain" description="PGAP2IP first transmembrane" evidence="4">
    <location>
        <begin position="310"/>
        <end position="363"/>
    </location>
</feature>
<dbReference type="Pfam" id="PF23021">
    <property type="entry name" value="6TM_2nd_PGAP2IP"/>
    <property type="match status" value="1"/>
</dbReference>
<dbReference type="PANTHER" id="PTHR14859:SF1">
    <property type="entry name" value="PGAP2-INTERACTING PROTEIN"/>
    <property type="match status" value="1"/>
</dbReference>
<dbReference type="Pfam" id="PF10277">
    <property type="entry name" value="Frag1"/>
    <property type="match status" value="1"/>
</dbReference>
<feature type="transmembrane region" description="Helical" evidence="1">
    <location>
        <begin position="157"/>
        <end position="175"/>
    </location>
</feature>
<feature type="domain" description="PGAP2IP first transmembrane" evidence="4">
    <location>
        <begin position="372"/>
        <end position="484"/>
    </location>
</feature>
<accession>A0A8H4QPE3</accession>
<feature type="domain" description="CWH43-like N-terminal" evidence="2">
    <location>
        <begin position="7"/>
        <end position="213"/>
    </location>
</feature>
<evidence type="ECO:0000259" key="5">
    <source>
        <dbReference type="Pfam" id="PF23226"/>
    </source>
</evidence>
<dbReference type="Gene3D" id="3.60.10.10">
    <property type="entry name" value="Endonuclease/exonuclease/phosphatase"/>
    <property type="match status" value="1"/>
</dbReference>
<dbReference type="InterPro" id="IPR051916">
    <property type="entry name" value="GPI-anchor_lipid_remodeler"/>
</dbReference>
<dbReference type="GO" id="GO:0006506">
    <property type="term" value="P:GPI anchor biosynthetic process"/>
    <property type="evidence" value="ECO:0007669"/>
    <property type="project" value="TreeGrafter"/>
</dbReference>
<dbReference type="InterPro" id="IPR053912">
    <property type="entry name" value="PGAP2IP_TM_1nd"/>
</dbReference>
<feature type="transmembrane region" description="Helical" evidence="1">
    <location>
        <begin position="648"/>
        <end position="674"/>
    </location>
</feature>
<comment type="caution">
    <text evidence="6">The sequence shown here is derived from an EMBL/GenBank/DDBJ whole genome shotgun (WGS) entry which is preliminary data.</text>
</comment>
<evidence type="ECO:0000259" key="2">
    <source>
        <dbReference type="Pfam" id="PF10277"/>
    </source>
</evidence>
<dbReference type="SUPFAM" id="SSF56219">
    <property type="entry name" value="DNase I-like"/>
    <property type="match status" value="1"/>
</dbReference>
<feature type="transmembrane region" description="Helical" evidence="1">
    <location>
        <begin position="518"/>
        <end position="540"/>
    </location>
</feature>
<evidence type="ECO:0000313" key="6">
    <source>
        <dbReference type="EMBL" id="KAF4614002.1"/>
    </source>
</evidence>
<dbReference type="GO" id="GO:0031505">
    <property type="term" value="P:fungal-type cell wall organization"/>
    <property type="evidence" value="ECO:0007669"/>
    <property type="project" value="TreeGrafter"/>
</dbReference>
<feature type="transmembrane region" description="Helical" evidence="1">
    <location>
        <begin position="552"/>
        <end position="571"/>
    </location>
</feature>
<dbReference type="PANTHER" id="PTHR14859">
    <property type="entry name" value="CALCOFLUOR WHITE HYPERSENSITIVE PROTEIN PRECURSOR"/>
    <property type="match status" value="1"/>
</dbReference>